<comment type="caution">
    <text evidence="5">The sequence shown here is derived from an EMBL/GenBank/DDBJ whole genome shotgun (WGS) entry which is preliminary data.</text>
</comment>
<keyword evidence="3" id="KW-0503">Monooxygenase</keyword>
<dbReference type="GO" id="GO:0004497">
    <property type="term" value="F:monooxygenase activity"/>
    <property type="evidence" value="ECO:0007669"/>
    <property type="project" value="UniProtKB-KW"/>
</dbReference>
<dbReference type="Gene3D" id="2.60.310.20">
    <property type="match status" value="1"/>
</dbReference>
<keyword evidence="6" id="KW-1185">Reference proteome</keyword>
<evidence type="ECO:0000259" key="4">
    <source>
        <dbReference type="Pfam" id="PF18132"/>
    </source>
</evidence>
<organism evidence="5 6">
    <name type="scientific">Colletotrichum plurivorum</name>
    <dbReference type="NCBI Taxonomy" id="2175906"/>
    <lineage>
        <taxon>Eukaryota</taxon>
        <taxon>Fungi</taxon>
        <taxon>Dikarya</taxon>
        <taxon>Ascomycota</taxon>
        <taxon>Pezizomycotina</taxon>
        <taxon>Sordariomycetes</taxon>
        <taxon>Hypocreomycetidae</taxon>
        <taxon>Glomerellales</taxon>
        <taxon>Glomerellaceae</taxon>
        <taxon>Colletotrichum</taxon>
        <taxon>Colletotrichum orchidearum species complex</taxon>
    </lineage>
</organism>
<comment type="cofactor">
    <cofactor evidence="1">
        <name>Cu(2+)</name>
        <dbReference type="ChEBI" id="CHEBI:29036"/>
    </cofactor>
</comment>
<dbReference type="Proteomes" id="UP000654918">
    <property type="component" value="Unassembled WGS sequence"/>
</dbReference>
<evidence type="ECO:0000256" key="1">
    <source>
        <dbReference type="ARBA" id="ARBA00001973"/>
    </source>
</evidence>
<proteinExistence type="predicted"/>
<evidence type="ECO:0000313" key="6">
    <source>
        <dbReference type="Proteomes" id="UP000654918"/>
    </source>
</evidence>
<feature type="domain" description="Tyrosinase C-terminal" evidence="4">
    <location>
        <begin position="323"/>
        <end position="458"/>
    </location>
</feature>
<evidence type="ECO:0000313" key="5">
    <source>
        <dbReference type="EMBL" id="KAF6808219.1"/>
    </source>
</evidence>
<dbReference type="AlphaFoldDB" id="A0A8H6MTA5"/>
<protein>
    <submittedName>
        <fullName evidence="5">Tyrosinase</fullName>
    </submittedName>
</protein>
<evidence type="ECO:0000256" key="3">
    <source>
        <dbReference type="ARBA" id="ARBA00023033"/>
    </source>
</evidence>
<dbReference type="Pfam" id="PF18132">
    <property type="entry name" value="Tyrosinase_C"/>
    <property type="match status" value="1"/>
</dbReference>
<name>A0A8H6MTA5_9PEZI</name>
<feature type="non-terminal residue" evidence="5">
    <location>
        <position position="498"/>
    </location>
</feature>
<accession>A0A8H6MTA5</accession>
<keyword evidence="2" id="KW-0560">Oxidoreductase</keyword>
<gene>
    <name evidence="5" type="ORF">CPLU01_15706</name>
</gene>
<dbReference type="InterPro" id="IPR041640">
    <property type="entry name" value="Tyrosinase_C"/>
</dbReference>
<reference evidence="5" key="1">
    <citation type="journal article" date="2020" name="Phytopathology">
        <title>Genome Sequence Resources of Colletotrichum truncatum, C. plurivorum, C. musicola, and C. sojae: Four Species Pathogenic to Soybean (Glycine max).</title>
        <authorList>
            <person name="Rogerio F."/>
            <person name="Boufleur T.R."/>
            <person name="Ciampi-Guillardi M."/>
            <person name="Sukno S.A."/>
            <person name="Thon M.R."/>
            <person name="Massola Junior N.S."/>
            <person name="Baroncelli R."/>
        </authorList>
    </citation>
    <scope>NUCLEOTIDE SEQUENCE</scope>
    <source>
        <strain evidence="5">LFN00145</strain>
    </source>
</reference>
<dbReference type="EMBL" id="WIGO01000591">
    <property type="protein sequence ID" value="KAF6808219.1"/>
    <property type="molecule type" value="Genomic_DNA"/>
</dbReference>
<evidence type="ECO:0000256" key="2">
    <source>
        <dbReference type="ARBA" id="ARBA00023002"/>
    </source>
</evidence>
<sequence length="498" mass="54658">RVPAARDNTIHGLNATTQAADHGYVIRAFDNAYNPASGLSSQAPAGLWRVMFDGQNWAQTSNHWDPRARRPGEAVYNANSLEGFHDDVHGDQIRSFILAPSLQRRPPPCNLAGHQLPRPRLRLVPVRKGLTPGSGALVWWTSDDCRDHLALGYDYPETAAARRSADPVRSLTAWANTQLGWLAPRSPRPADEGARSWLRRQITQPVPAFPAKVLVDVKTPLGAGQAFIGSMATSPRSLATAAAPAALSRPKRILAKAKAAVRSISVRRKGINSIMTTETIAVEESTQEQAQNVLARALPEADIDFKRCYGHLGDLVNQHKVTQWNVTFSVNKFCLDGSFVVYIFLGDFSPEPENWIVEPRLAGASGVFASSRAAIDDGGCANCAKQEAVGLKYMDTVSLTPALLMYWDSQEELYGCQVNDLTPDIVLPFLIRNLHWRVVNINGRQIARETIPSLKVMVYSETVTLPHDVAEAPQFNDRVVHYEVTHGRPGGLNTGEDL</sequence>